<dbReference type="Gene3D" id="3.30.830.10">
    <property type="entry name" value="Metalloenzyme, LuxS/M16 peptidase-like"/>
    <property type="match status" value="2"/>
</dbReference>
<proteinExistence type="predicted"/>
<feature type="domain" description="Peptidase M16 C-terminal" evidence="2">
    <location>
        <begin position="141"/>
        <end position="319"/>
    </location>
</feature>
<dbReference type="InterPro" id="IPR011765">
    <property type="entry name" value="Pept_M16_N"/>
</dbReference>
<dbReference type="PANTHER" id="PTHR11851:SF134">
    <property type="entry name" value="ZINC-DEPENDENT PROTEASE"/>
    <property type="match status" value="1"/>
</dbReference>
<comment type="caution">
    <text evidence="3">The sequence shown here is derived from an EMBL/GenBank/DDBJ whole genome shotgun (WGS) entry which is preliminary data.</text>
</comment>
<dbReference type="InterPro" id="IPR050361">
    <property type="entry name" value="MPP/UQCRC_Complex"/>
</dbReference>
<evidence type="ECO:0000313" key="4">
    <source>
        <dbReference type="Proteomes" id="UP000824089"/>
    </source>
</evidence>
<dbReference type="InterPro" id="IPR011249">
    <property type="entry name" value="Metalloenz_LuxS/M16"/>
</dbReference>
<dbReference type="EMBL" id="DVMM01000041">
    <property type="protein sequence ID" value="HIU29084.1"/>
    <property type="molecule type" value="Genomic_DNA"/>
</dbReference>
<protein>
    <submittedName>
        <fullName evidence="3">Insulinase family protein</fullName>
    </submittedName>
</protein>
<dbReference type="AlphaFoldDB" id="A0A9D1I6S0"/>
<evidence type="ECO:0000259" key="2">
    <source>
        <dbReference type="Pfam" id="PF05193"/>
    </source>
</evidence>
<gene>
    <name evidence="3" type="ORF">IAD50_02180</name>
</gene>
<dbReference type="Proteomes" id="UP000824089">
    <property type="component" value="Unassembled WGS sequence"/>
</dbReference>
<dbReference type="GO" id="GO:0046872">
    <property type="term" value="F:metal ion binding"/>
    <property type="evidence" value="ECO:0007669"/>
    <property type="project" value="InterPro"/>
</dbReference>
<feature type="domain" description="Peptidase M16 N-terminal" evidence="1">
    <location>
        <begin position="23"/>
        <end position="134"/>
    </location>
</feature>
<reference evidence="3" key="1">
    <citation type="submission" date="2020-10" db="EMBL/GenBank/DDBJ databases">
        <authorList>
            <person name="Gilroy R."/>
        </authorList>
    </citation>
    <scope>NUCLEOTIDE SEQUENCE</scope>
    <source>
        <strain evidence="3">CHK195-4489</strain>
    </source>
</reference>
<name>A0A9D1I6S0_9CLOT</name>
<dbReference type="PANTHER" id="PTHR11851">
    <property type="entry name" value="METALLOPROTEASE"/>
    <property type="match status" value="1"/>
</dbReference>
<dbReference type="Pfam" id="PF00675">
    <property type="entry name" value="Peptidase_M16"/>
    <property type="match status" value="1"/>
</dbReference>
<evidence type="ECO:0000259" key="1">
    <source>
        <dbReference type="Pfam" id="PF00675"/>
    </source>
</evidence>
<evidence type="ECO:0000313" key="3">
    <source>
        <dbReference type="EMBL" id="HIU29084.1"/>
    </source>
</evidence>
<dbReference type="SUPFAM" id="SSF63411">
    <property type="entry name" value="LuxS/MPP-like metallohydrolase"/>
    <property type="match status" value="2"/>
</dbReference>
<dbReference type="Pfam" id="PF05193">
    <property type="entry name" value="Peptidase_M16_C"/>
    <property type="match status" value="1"/>
</dbReference>
<sequence>TTDFGSINTEYRIGEKRIQIPDGSAHFLEHKLYEQPEGDVMNQFAALGADCNAATGYSKTYYYFSCTENFEQCLDLLLRHVFHPYFTEQNVEKEKGIIIQEINMYLDDPYYVCEMDLLGLLYQKNPVKKDIAGTEASVRQITPEILYQSHAAFYRPRNMCLTVVGDFDRETVYRAVDRAELPQNASDKIEKLLPDEPAQLAGTRSARRMDTPLPIFNFGFKDRPERYQGKERMRRRLAGSMVKELLLGTSSELYEKLYENGYINYDFYASYEIERDYAMFSISGVSEQIDLVQEYIMDYVERLRGNGIGSHAFAVLKNAMNGSLLRGFDSVSFIGRIFGQLYLQGVDAFDYFLSCGTITEEDVNHVIADLLSGDMAVSVIERLD</sequence>
<feature type="non-terminal residue" evidence="3">
    <location>
        <position position="1"/>
    </location>
</feature>
<reference evidence="3" key="2">
    <citation type="journal article" date="2021" name="PeerJ">
        <title>Extensive microbial diversity within the chicken gut microbiome revealed by metagenomics and culture.</title>
        <authorList>
            <person name="Gilroy R."/>
            <person name="Ravi A."/>
            <person name="Getino M."/>
            <person name="Pursley I."/>
            <person name="Horton D.L."/>
            <person name="Alikhan N.F."/>
            <person name="Baker D."/>
            <person name="Gharbi K."/>
            <person name="Hall N."/>
            <person name="Watson M."/>
            <person name="Adriaenssens E.M."/>
            <person name="Foster-Nyarko E."/>
            <person name="Jarju S."/>
            <person name="Secka A."/>
            <person name="Antonio M."/>
            <person name="Oren A."/>
            <person name="Chaudhuri R.R."/>
            <person name="La Ragione R."/>
            <person name="Hildebrand F."/>
            <person name="Pallen M.J."/>
        </authorList>
    </citation>
    <scope>NUCLEOTIDE SEQUENCE</scope>
    <source>
        <strain evidence="3">CHK195-4489</strain>
    </source>
</reference>
<dbReference type="InterPro" id="IPR007863">
    <property type="entry name" value="Peptidase_M16_C"/>
</dbReference>
<organism evidence="3 4">
    <name type="scientific">Candidatus Egerieisoma faecipullorum</name>
    <dbReference type="NCBI Taxonomy" id="2840963"/>
    <lineage>
        <taxon>Bacteria</taxon>
        <taxon>Bacillati</taxon>
        <taxon>Bacillota</taxon>
        <taxon>Clostridia</taxon>
        <taxon>Eubacteriales</taxon>
        <taxon>Clostridiaceae</taxon>
        <taxon>Clostridiaceae incertae sedis</taxon>
        <taxon>Candidatus Egerieisoma</taxon>
    </lineage>
</organism>
<dbReference type="NCBIfam" id="NF047421">
    <property type="entry name" value="YfmH_fam"/>
    <property type="match status" value="1"/>
</dbReference>
<accession>A0A9D1I6S0</accession>